<organism evidence="3 4">
    <name type="scientific">Fonsecaea nubica</name>
    <dbReference type="NCBI Taxonomy" id="856822"/>
    <lineage>
        <taxon>Eukaryota</taxon>
        <taxon>Fungi</taxon>
        <taxon>Dikarya</taxon>
        <taxon>Ascomycota</taxon>
        <taxon>Pezizomycotina</taxon>
        <taxon>Eurotiomycetes</taxon>
        <taxon>Chaetothyriomycetidae</taxon>
        <taxon>Chaetothyriales</taxon>
        <taxon>Herpotrichiellaceae</taxon>
        <taxon>Fonsecaea</taxon>
    </lineage>
</organism>
<comment type="cofactor">
    <cofactor evidence="1">
        <name>FAD</name>
        <dbReference type="ChEBI" id="CHEBI:57692"/>
    </cofactor>
</comment>
<comment type="similarity">
    <text evidence="2">Belongs to the FAD-binding monooxygenase family.</text>
</comment>
<dbReference type="PANTHER" id="PTHR42877:SF8">
    <property type="entry name" value="MONOOXYGENASE"/>
    <property type="match status" value="1"/>
</dbReference>
<dbReference type="OrthoDB" id="74360at2759"/>
<dbReference type="Gene3D" id="3.50.50.60">
    <property type="entry name" value="FAD/NAD(P)-binding domain"/>
    <property type="match status" value="1"/>
</dbReference>
<evidence type="ECO:0000313" key="3">
    <source>
        <dbReference type="EMBL" id="OAL31709.1"/>
    </source>
</evidence>
<evidence type="ECO:0000313" key="4">
    <source>
        <dbReference type="Proteomes" id="UP000185904"/>
    </source>
</evidence>
<dbReference type="GeneID" id="34591510"/>
<dbReference type="AlphaFoldDB" id="A0A178CPE7"/>
<reference evidence="3 4" key="1">
    <citation type="submission" date="2016-03" db="EMBL/GenBank/DDBJ databases">
        <title>The draft genome sequence of Fonsecaea nubica causative agent of cutaneous subcutaneous infection in human host.</title>
        <authorList>
            <person name="Costa F."/>
            <person name="Sybren D.H."/>
            <person name="Raittz R.T."/>
            <person name="Weiss V.A."/>
            <person name="Leao A.C."/>
            <person name="Gomes R."/>
            <person name="De Souza E.M."/>
            <person name="Pedrosa F.O."/>
            <person name="Steffens M.B."/>
            <person name="Bombassaro A."/>
            <person name="Tadra-Sfeir M.Z."/>
            <person name="Moreno L.F."/>
            <person name="Najafzadeh M.J."/>
            <person name="Felipe M.S."/>
            <person name="Teixeira M."/>
            <person name="Sun J."/>
            <person name="Xi L."/>
            <person name="Castro M.A."/>
            <person name="Vicente V.A."/>
        </authorList>
    </citation>
    <scope>NUCLEOTIDE SEQUENCE [LARGE SCALE GENOMIC DNA]</scope>
    <source>
        <strain evidence="3 4">CBS 269.64</strain>
    </source>
</reference>
<dbReference type="Pfam" id="PF13450">
    <property type="entry name" value="NAD_binding_8"/>
    <property type="match status" value="1"/>
</dbReference>
<keyword evidence="4" id="KW-1185">Reference proteome</keyword>
<evidence type="ECO:0000256" key="2">
    <source>
        <dbReference type="ARBA" id="ARBA00010139"/>
    </source>
</evidence>
<dbReference type="InterPro" id="IPR036188">
    <property type="entry name" value="FAD/NAD-bd_sf"/>
</dbReference>
<dbReference type="EMBL" id="LVCJ01000061">
    <property type="protein sequence ID" value="OAL31709.1"/>
    <property type="molecule type" value="Genomic_DNA"/>
</dbReference>
<accession>A0A178CPE7</accession>
<dbReference type="InterPro" id="IPR051209">
    <property type="entry name" value="FAD-bind_Monooxygenase_sf"/>
</dbReference>
<dbReference type="Proteomes" id="UP000185904">
    <property type="component" value="Unassembled WGS sequence"/>
</dbReference>
<sequence length="353" mass="39457">MDDVVYKPHVGQVSSLAADVPSRIMAIPPAQRSTTYPLARFRTELSTKLCTWTHHEKLDPLIEYIVPIPPMPKIVAATRTYGVASNSLTGWRHPKTSGAKSAAIGDTPPRLSFEDVTFQIYEKNADIGGTWYENRYPGRACSNPSHTYVWSFDPNPTWSSPYASSSEIYEYFKRFQFRFNLGEKTKLNHHVVDATWDDASGRWEVVIKDLSSGQITKGHCEVLINAGGIFNHWSAAWNQSLDLTGKHVGLIGNGYTPSRVPYAITAGACSSGIQFLPAILPQVSHCTTFIREPTWVAVAGFSGFNPRKFTQEEKAAFLSDPIKLQTLRRWLEHNANRTFPLFLEDGPAQSQVH</sequence>
<comment type="caution">
    <text evidence="3">The sequence shown here is derived from an EMBL/GenBank/DDBJ whole genome shotgun (WGS) entry which is preliminary data.</text>
</comment>
<dbReference type="SUPFAM" id="SSF51905">
    <property type="entry name" value="FAD/NAD(P)-binding domain"/>
    <property type="match status" value="1"/>
</dbReference>
<proteinExistence type="inferred from homology"/>
<dbReference type="PANTHER" id="PTHR42877">
    <property type="entry name" value="L-ORNITHINE N(5)-MONOOXYGENASE-RELATED"/>
    <property type="match status" value="1"/>
</dbReference>
<evidence type="ECO:0000256" key="1">
    <source>
        <dbReference type="ARBA" id="ARBA00001974"/>
    </source>
</evidence>
<gene>
    <name evidence="3" type="ORF">AYO20_08102</name>
</gene>
<name>A0A178CPE7_9EURO</name>
<dbReference type="RefSeq" id="XP_022497639.1">
    <property type="nucleotide sequence ID" value="XM_022646383.1"/>
</dbReference>
<protein>
    <submittedName>
        <fullName evidence="3">Integral peroxisomal membrane protein</fullName>
    </submittedName>
</protein>